<name>A0A225UP57_9STRA</name>
<dbReference type="Proteomes" id="UP000198211">
    <property type="component" value="Unassembled WGS sequence"/>
</dbReference>
<reference evidence="2" key="1">
    <citation type="submission" date="2017-03" db="EMBL/GenBank/DDBJ databases">
        <title>Phytopthora megakarya and P. palmivora, two closely related causual agents of cacao black pod achieved similar genome size and gene model numbers by different mechanisms.</title>
        <authorList>
            <person name="Ali S."/>
            <person name="Shao J."/>
            <person name="Larry D.J."/>
            <person name="Kronmiller B."/>
            <person name="Shen D."/>
            <person name="Strem M.D."/>
            <person name="Melnick R.L."/>
            <person name="Guiltinan M.J."/>
            <person name="Tyler B.M."/>
            <person name="Meinhardt L.W."/>
            <person name="Bailey B.A."/>
        </authorList>
    </citation>
    <scope>NUCLEOTIDE SEQUENCE [LARGE SCALE GENOMIC DNA]</scope>
    <source>
        <strain evidence="2">zdho120</strain>
    </source>
</reference>
<comment type="caution">
    <text evidence="1">The sequence shown here is derived from an EMBL/GenBank/DDBJ whole genome shotgun (WGS) entry which is preliminary data.</text>
</comment>
<protein>
    <submittedName>
        <fullName evidence="1">Uncharacterized protein</fullName>
    </submittedName>
</protein>
<gene>
    <name evidence="1" type="ORF">PHMEG_00035261</name>
</gene>
<organism evidence="1 2">
    <name type="scientific">Phytophthora megakarya</name>
    <dbReference type="NCBI Taxonomy" id="4795"/>
    <lineage>
        <taxon>Eukaryota</taxon>
        <taxon>Sar</taxon>
        <taxon>Stramenopiles</taxon>
        <taxon>Oomycota</taxon>
        <taxon>Peronosporomycetes</taxon>
        <taxon>Peronosporales</taxon>
        <taxon>Peronosporaceae</taxon>
        <taxon>Phytophthora</taxon>
    </lineage>
</organism>
<feature type="non-terminal residue" evidence="1">
    <location>
        <position position="1"/>
    </location>
</feature>
<evidence type="ECO:0000313" key="1">
    <source>
        <dbReference type="EMBL" id="OWY94884.1"/>
    </source>
</evidence>
<sequence>VLRRTNQVHCLRFALIYGVNDGLCLRTEAIEVVIAVAILHYNETLQRYAASRSCFTLYQRIKLLKRKSLYGNLGFKGTFWLASKLCNALVLPSL</sequence>
<evidence type="ECO:0000313" key="2">
    <source>
        <dbReference type="Proteomes" id="UP000198211"/>
    </source>
</evidence>
<dbReference type="EMBL" id="NBNE01013696">
    <property type="protein sequence ID" value="OWY94884.1"/>
    <property type="molecule type" value="Genomic_DNA"/>
</dbReference>
<keyword evidence="2" id="KW-1185">Reference proteome</keyword>
<proteinExistence type="predicted"/>
<dbReference type="AlphaFoldDB" id="A0A225UP57"/>
<accession>A0A225UP57</accession>